<reference evidence="1 2" key="1">
    <citation type="submission" date="2017-09" db="EMBL/GenBank/DDBJ databases">
        <title>Large-scale bioinformatics analysis of Bacillus genomes uncovers conserved roles of natural products in bacterial physiology.</title>
        <authorList>
            <consortium name="Agbiome Team Llc"/>
            <person name="Bleich R.M."/>
            <person name="Grubbs K.J."/>
            <person name="Santa Maria K.C."/>
            <person name="Allen S.E."/>
            <person name="Farag S."/>
            <person name="Shank E.A."/>
            <person name="Bowers A."/>
        </authorList>
    </citation>
    <scope>NUCLEOTIDE SEQUENCE [LARGE SCALE GENOMIC DNA]</scope>
    <source>
        <strain evidence="1 2">AFS065400</strain>
    </source>
</reference>
<comment type="caution">
    <text evidence="1">The sequence shown here is derived from an EMBL/GenBank/DDBJ whole genome shotgun (WGS) entry which is preliminary data.</text>
</comment>
<gene>
    <name evidence="1" type="ORF">COK72_32875</name>
</gene>
<name>A0A9X7AFQ0_BACTU</name>
<accession>A0A9X7AFQ0</accession>
<dbReference type="AlphaFoldDB" id="A0A9X7AFQ0"/>
<evidence type="ECO:0000313" key="2">
    <source>
        <dbReference type="Proteomes" id="UP000226106"/>
    </source>
</evidence>
<protein>
    <submittedName>
        <fullName evidence="1">Alanine acetyltransferase</fullName>
    </submittedName>
</protein>
<feature type="non-terminal residue" evidence="1">
    <location>
        <position position="53"/>
    </location>
</feature>
<sequence>MKLVGKHIYIRLYKTDDANELANLHIRNREFFQRVCPLLPEVFYTEEHQKIRL</sequence>
<dbReference type="Proteomes" id="UP000226106">
    <property type="component" value="Unassembled WGS sequence"/>
</dbReference>
<proteinExistence type="predicted"/>
<evidence type="ECO:0000313" key="1">
    <source>
        <dbReference type="EMBL" id="PFT28267.1"/>
    </source>
</evidence>
<dbReference type="EMBL" id="NVCO01000214">
    <property type="protein sequence ID" value="PFT28267.1"/>
    <property type="molecule type" value="Genomic_DNA"/>
</dbReference>
<organism evidence="1 2">
    <name type="scientific">Bacillus thuringiensis</name>
    <dbReference type="NCBI Taxonomy" id="1428"/>
    <lineage>
        <taxon>Bacteria</taxon>
        <taxon>Bacillati</taxon>
        <taxon>Bacillota</taxon>
        <taxon>Bacilli</taxon>
        <taxon>Bacillales</taxon>
        <taxon>Bacillaceae</taxon>
        <taxon>Bacillus</taxon>
        <taxon>Bacillus cereus group</taxon>
    </lineage>
</organism>